<sequence length="135" mass="13180">MRTNASGTAAAAIVALEGIGIAVLAVRELFALSAGDTGSVESAIALLVLTVIGAVAVLAFAVAILADRSWGRSGGIVTQALILAVAGGAATGAYAEPLIGLVLAVPAVAGLVLLLLAVRDAARRDRANAQAGTQP</sequence>
<evidence type="ECO:0000256" key="1">
    <source>
        <dbReference type="SAM" id="Phobius"/>
    </source>
</evidence>
<proteinExistence type="predicted"/>
<organism evidence="2 3">
    <name type="scientific">Microbacterium terrae</name>
    <dbReference type="NCBI Taxonomy" id="69369"/>
    <lineage>
        <taxon>Bacteria</taxon>
        <taxon>Bacillati</taxon>
        <taxon>Actinomycetota</taxon>
        <taxon>Actinomycetes</taxon>
        <taxon>Micrococcales</taxon>
        <taxon>Microbacteriaceae</taxon>
        <taxon>Microbacterium</taxon>
    </lineage>
</organism>
<feature type="transmembrane region" description="Helical" evidence="1">
    <location>
        <begin position="73"/>
        <end position="92"/>
    </location>
</feature>
<feature type="transmembrane region" description="Helical" evidence="1">
    <location>
        <begin position="98"/>
        <end position="118"/>
    </location>
</feature>
<evidence type="ECO:0000313" key="2">
    <source>
        <dbReference type="EMBL" id="KJL43545.1"/>
    </source>
</evidence>
<dbReference type="OrthoDB" id="5083736at2"/>
<dbReference type="PATRIC" id="fig|92835.4.peg.871"/>
<evidence type="ECO:0000313" key="3">
    <source>
        <dbReference type="Proteomes" id="UP000033956"/>
    </source>
</evidence>
<keyword evidence="3" id="KW-1185">Reference proteome</keyword>
<comment type="caution">
    <text evidence="2">The sequence shown here is derived from an EMBL/GenBank/DDBJ whole genome shotgun (WGS) entry which is preliminary data.</text>
</comment>
<accession>A0A0M2HGY0</accession>
<gene>
    <name evidence="2" type="ORF">RS81_00853</name>
</gene>
<dbReference type="STRING" id="92835.RS81_00853"/>
<dbReference type="Proteomes" id="UP000033956">
    <property type="component" value="Unassembled WGS sequence"/>
</dbReference>
<name>A0A0M2HGY0_9MICO</name>
<dbReference type="EMBL" id="JYIZ01000037">
    <property type="protein sequence ID" value="KJL43545.1"/>
    <property type="molecule type" value="Genomic_DNA"/>
</dbReference>
<reference evidence="2 3" key="1">
    <citation type="submission" date="2015-02" db="EMBL/GenBank/DDBJ databases">
        <title>Draft genome sequences of ten Microbacterium spp. with emphasis on heavy metal contaminated environments.</title>
        <authorList>
            <person name="Corretto E."/>
        </authorList>
    </citation>
    <scope>NUCLEOTIDE SEQUENCE [LARGE SCALE GENOMIC DNA]</scope>
    <source>
        <strain evidence="2 3">DSM 12510</strain>
    </source>
</reference>
<dbReference type="AlphaFoldDB" id="A0A0M2HGY0"/>
<keyword evidence="1" id="KW-0812">Transmembrane</keyword>
<keyword evidence="1" id="KW-1133">Transmembrane helix</keyword>
<keyword evidence="1" id="KW-0472">Membrane</keyword>
<dbReference type="RefSeq" id="WP_045274820.1">
    <property type="nucleotide sequence ID" value="NZ_BAAAUP010000006.1"/>
</dbReference>
<feature type="transmembrane region" description="Helical" evidence="1">
    <location>
        <begin position="43"/>
        <end position="66"/>
    </location>
</feature>
<protein>
    <submittedName>
        <fullName evidence="2">Uncharacterized protein</fullName>
    </submittedName>
</protein>